<comment type="caution">
    <text evidence="2">The sequence shown here is derived from an EMBL/GenBank/DDBJ whole genome shotgun (WGS) entry which is preliminary data.</text>
</comment>
<evidence type="ECO:0000313" key="2">
    <source>
        <dbReference type="EMBL" id="PKK90063.1"/>
    </source>
</evidence>
<evidence type="ECO:0000259" key="1">
    <source>
        <dbReference type="PROSITE" id="PS50125"/>
    </source>
</evidence>
<dbReference type="AlphaFoldDB" id="A0A2N1PNZ0"/>
<dbReference type="SMART" id="SM00044">
    <property type="entry name" value="CYCc"/>
    <property type="match status" value="1"/>
</dbReference>
<proteinExistence type="predicted"/>
<dbReference type="PROSITE" id="PS50125">
    <property type="entry name" value="GUANYLATE_CYCLASE_2"/>
    <property type="match status" value="1"/>
</dbReference>
<dbReference type="SUPFAM" id="SSF55073">
    <property type="entry name" value="Nucleotide cyclase"/>
    <property type="match status" value="1"/>
</dbReference>
<dbReference type="InterPro" id="IPR001054">
    <property type="entry name" value="A/G_cyclase"/>
</dbReference>
<dbReference type="GO" id="GO:0009190">
    <property type="term" value="P:cyclic nucleotide biosynthetic process"/>
    <property type="evidence" value="ECO:0007669"/>
    <property type="project" value="InterPro"/>
</dbReference>
<feature type="domain" description="Guanylate cyclase" evidence="1">
    <location>
        <begin position="468"/>
        <end position="611"/>
    </location>
</feature>
<dbReference type="InterPro" id="IPR029787">
    <property type="entry name" value="Nucleotide_cyclase"/>
</dbReference>
<dbReference type="GO" id="GO:0035556">
    <property type="term" value="P:intracellular signal transduction"/>
    <property type="evidence" value="ECO:0007669"/>
    <property type="project" value="InterPro"/>
</dbReference>
<gene>
    <name evidence="2" type="ORF">CVV64_11125</name>
</gene>
<dbReference type="Pfam" id="PF00211">
    <property type="entry name" value="Guanylate_cyc"/>
    <property type="match status" value="1"/>
</dbReference>
<evidence type="ECO:0000313" key="3">
    <source>
        <dbReference type="Proteomes" id="UP000233256"/>
    </source>
</evidence>
<reference evidence="2 3" key="1">
    <citation type="journal article" date="2017" name="ISME J.">
        <title>Potential for microbial H2 and metal transformations associated with novel bacteria and archaea in deep terrestrial subsurface sediments.</title>
        <authorList>
            <person name="Hernsdorf A.W."/>
            <person name="Amano Y."/>
            <person name="Miyakawa K."/>
            <person name="Ise K."/>
            <person name="Suzuki Y."/>
            <person name="Anantharaman K."/>
            <person name="Probst A."/>
            <person name="Burstein D."/>
            <person name="Thomas B.C."/>
            <person name="Banfield J.F."/>
        </authorList>
    </citation>
    <scope>NUCLEOTIDE SEQUENCE [LARGE SCALE GENOMIC DNA]</scope>
    <source>
        <strain evidence="2">HGW-Wallbacteria-1</strain>
    </source>
</reference>
<protein>
    <recommendedName>
        <fullName evidence="1">Guanylate cyclase domain-containing protein</fullName>
    </recommendedName>
</protein>
<dbReference type="EMBL" id="PGXC01000008">
    <property type="protein sequence ID" value="PKK90063.1"/>
    <property type="molecule type" value="Genomic_DNA"/>
</dbReference>
<dbReference type="CDD" id="cd07302">
    <property type="entry name" value="CHD"/>
    <property type="match status" value="1"/>
</dbReference>
<accession>A0A2N1PNZ0</accession>
<dbReference type="GO" id="GO:0004016">
    <property type="term" value="F:adenylate cyclase activity"/>
    <property type="evidence" value="ECO:0007669"/>
    <property type="project" value="UniProtKB-ARBA"/>
</dbReference>
<name>A0A2N1PNZ0_9BACT</name>
<dbReference type="Proteomes" id="UP000233256">
    <property type="component" value="Unassembled WGS sequence"/>
</dbReference>
<organism evidence="2 3">
    <name type="scientific">Candidatus Wallbacteria bacterium HGW-Wallbacteria-1</name>
    <dbReference type="NCBI Taxonomy" id="2013854"/>
    <lineage>
        <taxon>Bacteria</taxon>
        <taxon>Candidatus Walliibacteriota</taxon>
    </lineage>
</organism>
<dbReference type="Gene3D" id="3.30.70.1230">
    <property type="entry name" value="Nucleotide cyclase"/>
    <property type="match status" value="1"/>
</dbReference>
<sequence>MTLSESEKKYSEAAMTEEVFKIIPVNSLEFDKTGNTSPTHNQDMIDQAKSLRQSDLSVLAMALEIAKFTDQRIEVAQRTNLGIDELTADLLPTYLEILEADGVFLFCRGENLDFRIILDSRNSFQSMETLPEKLKSILRFVATCNGRRFKGRAMPSILEMPRDCSNSDSQNDLSCPGSTISFTDSAMVWDLVILDIDNIPVGVFGAWFQASTAETAGNRNGISSVSAMQRAAEIRVQAWNGPAEIHYPELSDSADRLFILKNFTEVMDNHIYSENISRLKQIVQNLLGSALKNRILNDGLTEALLILKEHIDFDSLLIMYHDEEDPELISLKYILYIEGKGLFDPYSNFDSEIHNLILRDGRDLLDGKTGSLRELVVLQGYQDEFLIAGLEKKKSIGKLLISSTETSFDRFERDLLEIFVSFVRQRVVDFNKEWRNLSKFFSVEHRTRLLSCTDYAERHLAPRDRNVAILYADIASFTMISEKILCDPFLISEMIDIWSKGCLSIIWEHGGCFDKLVGDCVIALFGPPFHEMSAEECCTRTLQAATAIRDFTLSLYNHPASCFTKLRESSEINSINVSTGVNYAPLFVGMNGPNSDFTGFSSGMNNTARIQSVARTGEILALSGCVINTSNIAGIQYEGPLEATLKNVSGKVPYWKLLTIPPKPSMNQSFKALLQSEEKK</sequence>